<sequence>MLALGHHLMQLGADVKTLLQHHLIDQRRDHAVWVLLWPLAECLVDAGLYLLADLLGPGLVQSISKRHLWKNTFQIARRLHSPHVGRGITGAAQRWIKQQLIVKQGGHGSDHLGAIWGAHKAFIVAAAANVRPALRAI</sequence>
<evidence type="ECO:0000313" key="1">
    <source>
        <dbReference type="EMBL" id="ASP38830.1"/>
    </source>
</evidence>
<proteinExistence type="predicted"/>
<gene>
    <name evidence="1" type="ORF">CHH28_09120</name>
</gene>
<dbReference type="AlphaFoldDB" id="A0A222FJ79"/>
<evidence type="ECO:0000313" key="2">
    <source>
        <dbReference type="Proteomes" id="UP000202440"/>
    </source>
</evidence>
<accession>A0A222FJ79</accession>
<reference evidence="1 2" key="1">
    <citation type="submission" date="2017-07" db="EMBL/GenBank/DDBJ databases">
        <title>Annotated genome sequence of Bacterioplanes sanyensis isolated from Red Sea.</title>
        <authorList>
            <person name="Rehman Z.U."/>
        </authorList>
    </citation>
    <scope>NUCLEOTIDE SEQUENCE [LARGE SCALE GENOMIC DNA]</scope>
    <source>
        <strain evidence="1 2">NV9</strain>
    </source>
</reference>
<protein>
    <submittedName>
        <fullName evidence="1">Uncharacterized protein</fullName>
    </submittedName>
</protein>
<name>A0A222FJ79_9GAMM</name>
<dbReference type="Proteomes" id="UP000202440">
    <property type="component" value="Chromosome"/>
</dbReference>
<dbReference type="KEGG" id="bsan:CHH28_09120"/>
<dbReference type="EMBL" id="CP022530">
    <property type="protein sequence ID" value="ASP38830.1"/>
    <property type="molecule type" value="Genomic_DNA"/>
</dbReference>
<organism evidence="1 2">
    <name type="scientific">Bacterioplanes sanyensis</name>
    <dbReference type="NCBI Taxonomy" id="1249553"/>
    <lineage>
        <taxon>Bacteria</taxon>
        <taxon>Pseudomonadati</taxon>
        <taxon>Pseudomonadota</taxon>
        <taxon>Gammaproteobacteria</taxon>
        <taxon>Oceanospirillales</taxon>
        <taxon>Oceanospirillaceae</taxon>
        <taxon>Bacterioplanes</taxon>
    </lineage>
</organism>
<keyword evidence="2" id="KW-1185">Reference proteome</keyword>